<dbReference type="AlphaFoldDB" id="A0A1X0QK40"/>
<dbReference type="GO" id="GO:0005829">
    <property type="term" value="C:cytosol"/>
    <property type="evidence" value="ECO:0007669"/>
    <property type="project" value="TreeGrafter"/>
</dbReference>
<dbReference type="NCBIfam" id="TIGR00499">
    <property type="entry name" value="lysS_bact"/>
    <property type="match status" value="1"/>
</dbReference>
<evidence type="ECO:0000256" key="5">
    <source>
        <dbReference type="ARBA" id="ARBA00022598"/>
    </source>
</evidence>
<comment type="similarity">
    <text evidence="2">Belongs to the class-II aminoacyl-tRNA synthetase family.</text>
</comment>
<name>A0A1X0QK40_9MICR</name>
<dbReference type="CDD" id="cd04322">
    <property type="entry name" value="LysRS_N"/>
    <property type="match status" value="1"/>
</dbReference>
<dbReference type="PIRSF" id="PIRSF039101">
    <property type="entry name" value="LysRS2"/>
    <property type="match status" value="1"/>
</dbReference>
<dbReference type="InterPro" id="IPR034762">
    <property type="entry name" value="Lys-tRNA-ligase_II_bac/euk"/>
</dbReference>
<comment type="subunit">
    <text evidence="3">Homodimer.</text>
</comment>
<evidence type="ECO:0000256" key="10">
    <source>
        <dbReference type="ARBA" id="ARBA00048573"/>
    </source>
</evidence>
<accession>A0A1X0QK40</accession>
<dbReference type="InterPro" id="IPR012340">
    <property type="entry name" value="NA-bd_OB-fold"/>
</dbReference>
<dbReference type="InterPro" id="IPR006195">
    <property type="entry name" value="aa-tRNA-synth_II"/>
</dbReference>
<comment type="caution">
    <text evidence="13">The sequence shown here is derived from an EMBL/GenBank/DDBJ whole genome shotgun (WGS) entry which is preliminary data.</text>
</comment>
<evidence type="ECO:0000256" key="11">
    <source>
        <dbReference type="RuleBase" id="RU003748"/>
    </source>
</evidence>
<dbReference type="GO" id="GO:0005524">
    <property type="term" value="F:ATP binding"/>
    <property type="evidence" value="ECO:0007669"/>
    <property type="project" value="UniProtKB-KW"/>
</dbReference>
<organism evidence="13 14">
    <name type="scientific">Hepatospora eriocheir</name>
    <dbReference type="NCBI Taxonomy" id="1081669"/>
    <lineage>
        <taxon>Eukaryota</taxon>
        <taxon>Fungi</taxon>
        <taxon>Fungi incertae sedis</taxon>
        <taxon>Microsporidia</taxon>
        <taxon>Hepatosporidae</taxon>
        <taxon>Hepatospora</taxon>
    </lineage>
</organism>
<evidence type="ECO:0000313" key="13">
    <source>
        <dbReference type="EMBL" id="ORE00123.1"/>
    </source>
</evidence>
<dbReference type="InterPro" id="IPR018149">
    <property type="entry name" value="Lys-tRNA-synth_II_C"/>
</dbReference>
<dbReference type="Pfam" id="PF00152">
    <property type="entry name" value="tRNA-synt_2"/>
    <property type="match status" value="1"/>
</dbReference>
<keyword evidence="4" id="KW-0963">Cytoplasm</keyword>
<dbReference type="PANTHER" id="PTHR42918:SF9">
    <property type="entry name" value="LYSINE--TRNA LIGASE"/>
    <property type="match status" value="1"/>
</dbReference>
<evidence type="ECO:0000256" key="8">
    <source>
        <dbReference type="ARBA" id="ARBA00022917"/>
    </source>
</evidence>
<dbReference type="EMBL" id="LTAI01000061">
    <property type="protein sequence ID" value="ORE00123.1"/>
    <property type="molecule type" value="Genomic_DNA"/>
</dbReference>
<evidence type="ECO:0000259" key="12">
    <source>
        <dbReference type="PROSITE" id="PS50862"/>
    </source>
</evidence>
<sequence length="531" mass="61516">MKEKKNENVEIQEEEYYQQRCKQINGLKEEGMDIYPHYYEVKNLYDEILSEAEICEKGSKNEDKVFQSAGRIVSIRQHTKVNFINVMKDNVKLQLTYFLNKDLNDNLISIIRRNDIIGFSGKAGRTRTGQTTLFVDSMKLLSPCLRNVPSVKNVFTNLESIYRQRYLDLIVNNESIERFKTRSKIVRFLRNYFDNNNYIEVETPILNVMAGGATARPFKTFHNELKMNLDLRIAPELYLKELVVGGLDRVYELGRVFRNEGIDLTHNPEFTALEFYTAYMDMYGVIDLIEDLFPKLVFKIKNSFKFKYEVVKNDTNEIISTEIDFTAPFQRFDIIETLSKELDLELTGENIETEEMLNILIQKCRDNNIEIFEPFTPSRILDYLIGHFIEPRCINPSFITGHPVCMSPLAKVDRNRKGITERMELFVMGKELVNAYTELNMPDVQRSRFIEQASNFDKGDDEAMPADEEFCKALEYGLPPTAGCGIGIDRLTMFLTNCCNIKDVILFPTMKPETSSQAEALTKMTADLNLK</sequence>
<evidence type="ECO:0000256" key="1">
    <source>
        <dbReference type="ARBA" id="ARBA00004496"/>
    </source>
</evidence>
<dbReference type="InterPro" id="IPR045864">
    <property type="entry name" value="aa-tRNA-synth_II/BPL/LPL"/>
</dbReference>
<dbReference type="PRINTS" id="PR00982">
    <property type="entry name" value="TRNASYNTHLYS"/>
</dbReference>
<keyword evidence="9" id="KW-0030">Aminoacyl-tRNA synthetase</keyword>
<dbReference type="PANTHER" id="PTHR42918">
    <property type="entry name" value="LYSYL-TRNA SYNTHETASE"/>
    <property type="match status" value="1"/>
</dbReference>
<dbReference type="GO" id="GO:0000049">
    <property type="term" value="F:tRNA binding"/>
    <property type="evidence" value="ECO:0007669"/>
    <property type="project" value="TreeGrafter"/>
</dbReference>
<evidence type="ECO:0000313" key="14">
    <source>
        <dbReference type="Proteomes" id="UP000192501"/>
    </source>
</evidence>
<dbReference type="VEuPathDB" id="MicrosporidiaDB:A0H76_2209"/>
<comment type="subcellular location">
    <subcellularLocation>
        <location evidence="1">Cytoplasm</location>
    </subcellularLocation>
</comment>
<dbReference type="InterPro" id="IPR004364">
    <property type="entry name" value="Aa-tRNA-synt_II"/>
</dbReference>
<dbReference type="GO" id="GO:0006430">
    <property type="term" value="P:lysyl-tRNA aminoacylation"/>
    <property type="evidence" value="ECO:0007669"/>
    <property type="project" value="InterPro"/>
</dbReference>
<dbReference type="HAMAP" id="MF_00252">
    <property type="entry name" value="Lys_tRNA_synth_class2"/>
    <property type="match status" value="1"/>
</dbReference>
<dbReference type="InterPro" id="IPR004365">
    <property type="entry name" value="NA-bd_OB_tRNA"/>
</dbReference>
<dbReference type="Proteomes" id="UP000192501">
    <property type="component" value="Unassembled WGS sequence"/>
</dbReference>
<reference evidence="13 14" key="1">
    <citation type="journal article" date="2017" name="Environ. Microbiol.">
        <title>Decay of the glycolytic pathway and adaptation to intranuclear parasitism within Enterocytozoonidae microsporidia.</title>
        <authorList>
            <person name="Wiredu Boakye D."/>
            <person name="Jaroenlak P."/>
            <person name="Prachumwat A."/>
            <person name="Williams T.A."/>
            <person name="Bateman K.S."/>
            <person name="Itsathitphaisarn O."/>
            <person name="Sritunyalucksana K."/>
            <person name="Paszkiewicz K.H."/>
            <person name="Moore K.A."/>
            <person name="Stentiford G.D."/>
            <person name="Williams B.A."/>
        </authorList>
    </citation>
    <scope>NUCLEOTIDE SEQUENCE [LARGE SCALE GENOMIC DNA]</scope>
    <source>
        <strain evidence="14">canceri</strain>
    </source>
</reference>
<evidence type="ECO:0000256" key="9">
    <source>
        <dbReference type="ARBA" id="ARBA00023146"/>
    </source>
</evidence>
<dbReference type="Gene3D" id="2.40.50.140">
    <property type="entry name" value="Nucleic acid-binding proteins"/>
    <property type="match status" value="1"/>
</dbReference>
<keyword evidence="7" id="KW-0067">ATP-binding</keyword>
<dbReference type="SUPFAM" id="SSF55681">
    <property type="entry name" value="Class II aaRS and biotin synthetases"/>
    <property type="match status" value="1"/>
</dbReference>
<dbReference type="InterPro" id="IPR044136">
    <property type="entry name" value="Lys-tRNA-ligase_II_N"/>
</dbReference>
<evidence type="ECO:0000256" key="7">
    <source>
        <dbReference type="ARBA" id="ARBA00022840"/>
    </source>
</evidence>
<evidence type="ECO:0000256" key="3">
    <source>
        <dbReference type="ARBA" id="ARBA00011738"/>
    </source>
</evidence>
<dbReference type="FunFam" id="3.30.930.10:FF:000238">
    <property type="entry name" value="Lysine--tRNA ligase"/>
    <property type="match status" value="1"/>
</dbReference>
<keyword evidence="5" id="KW-0436">Ligase</keyword>
<evidence type="ECO:0000256" key="4">
    <source>
        <dbReference type="ARBA" id="ARBA00022490"/>
    </source>
</evidence>
<keyword evidence="8" id="KW-0648">Protein biosynthesis</keyword>
<dbReference type="VEuPathDB" id="MicrosporidiaDB:HERIO_2470"/>
<proteinExistence type="inferred from homology"/>
<comment type="catalytic activity">
    <reaction evidence="10 11">
        <text>tRNA(Lys) + L-lysine + ATP = L-lysyl-tRNA(Lys) + AMP + diphosphate</text>
        <dbReference type="Rhea" id="RHEA:20792"/>
        <dbReference type="Rhea" id="RHEA-COMP:9696"/>
        <dbReference type="Rhea" id="RHEA-COMP:9697"/>
        <dbReference type="ChEBI" id="CHEBI:30616"/>
        <dbReference type="ChEBI" id="CHEBI:32551"/>
        <dbReference type="ChEBI" id="CHEBI:33019"/>
        <dbReference type="ChEBI" id="CHEBI:78442"/>
        <dbReference type="ChEBI" id="CHEBI:78529"/>
        <dbReference type="ChEBI" id="CHEBI:456215"/>
        <dbReference type="EC" id="6.1.1.6"/>
    </reaction>
</comment>
<evidence type="ECO:0000256" key="2">
    <source>
        <dbReference type="ARBA" id="ARBA00008226"/>
    </source>
</evidence>
<protein>
    <recommendedName>
        <fullName evidence="11">Lysine--tRNA ligase</fullName>
        <ecNumber evidence="11">6.1.1.6</ecNumber>
    </recommendedName>
    <alternativeName>
        <fullName evidence="11">Lysyl-tRNA synthetase</fullName>
    </alternativeName>
</protein>
<dbReference type="PROSITE" id="PS50862">
    <property type="entry name" value="AA_TRNA_LIGASE_II"/>
    <property type="match status" value="1"/>
</dbReference>
<dbReference type="NCBIfam" id="NF001756">
    <property type="entry name" value="PRK00484.1"/>
    <property type="match status" value="1"/>
</dbReference>
<dbReference type="SUPFAM" id="SSF50249">
    <property type="entry name" value="Nucleic acid-binding proteins"/>
    <property type="match status" value="1"/>
</dbReference>
<dbReference type="EC" id="6.1.1.6" evidence="11"/>
<dbReference type="CDD" id="cd00775">
    <property type="entry name" value="LysRS_core"/>
    <property type="match status" value="1"/>
</dbReference>
<feature type="domain" description="Aminoacyl-transfer RNA synthetases class-II family profile" evidence="12">
    <location>
        <begin position="179"/>
        <end position="512"/>
    </location>
</feature>
<dbReference type="GO" id="GO:0004824">
    <property type="term" value="F:lysine-tRNA ligase activity"/>
    <property type="evidence" value="ECO:0007669"/>
    <property type="project" value="UniProtKB-EC"/>
</dbReference>
<dbReference type="Pfam" id="PF01336">
    <property type="entry name" value="tRNA_anti-codon"/>
    <property type="match status" value="1"/>
</dbReference>
<dbReference type="Gene3D" id="3.30.930.10">
    <property type="entry name" value="Bira Bifunctional Protein, Domain 2"/>
    <property type="match status" value="1"/>
</dbReference>
<evidence type="ECO:0000256" key="6">
    <source>
        <dbReference type="ARBA" id="ARBA00022741"/>
    </source>
</evidence>
<gene>
    <name evidence="13" type="primary">SYKC</name>
    <name evidence="13" type="ORF">A0H76_2209</name>
</gene>
<dbReference type="InterPro" id="IPR002313">
    <property type="entry name" value="Lys-tRNA-ligase_II"/>
</dbReference>
<keyword evidence="6" id="KW-0547">Nucleotide-binding</keyword>